<evidence type="ECO:0000256" key="3">
    <source>
        <dbReference type="ARBA" id="ARBA00022723"/>
    </source>
</evidence>
<dbReference type="SMART" id="SM00829">
    <property type="entry name" value="PKS_ER"/>
    <property type="match status" value="1"/>
</dbReference>
<evidence type="ECO:0000259" key="6">
    <source>
        <dbReference type="SMART" id="SM00829"/>
    </source>
</evidence>
<evidence type="ECO:0000256" key="1">
    <source>
        <dbReference type="ARBA" id="ARBA00001947"/>
    </source>
</evidence>
<dbReference type="InterPro" id="IPR000683">
    <property type="entry name" value="Gfo/Idh/MocA-like_OxRdtase_N"/>
</dbReference>
<dbReference type="InterPro" id="IPR011032">
    <property type="entry name" value="GroES-like_sf"/>
</dbReference>
<accession>A0A937X7A8</accession>
<comment type="cofactor">
    <cofactor evidence="1">
        <name>Zn(2+)</name>
        <dbReference type="ChEBI" id="CHEBI:29105"/>
    </cofactor>
</comment>
<evidence type="ECO:0000313" key="7">
    <source>
        <dbReference type="EMBL" id="MBM3316480.1"/>
    </source>
</evidence>
<sequence>MKQLLFQGGRPLVADAAPPGLAPGRVEVELHYSAVSPGTEGGLLGGGGRSLLSRAIEKRARVDRLWAALRRRDFADIAARLRRLSAGSREAIAPGYSAAGVVRAVGPGVSRFAPGDRVAAAGAGYAAHAEIVSVPENLVVPVPAGLGLAPAATVALGAIALHSVRRADARIGERALVLGLGLLGQMTARILLASGCRVLGWDPRPERRSLAAECGVEIPEAETIAELPSRVQAATGGHGADQAIVAAAAGAEATSAAARATRRGGVLVLLGDTPVSVERAVAYERELNIRLSTSYGPGRYDPSYEEEGHDYPFAYVRWTENRNLSAWLELLAEGRVTIDDLIASVRDLDQAADTYVELRAGTLPSLGLLWRYPAALGETGASAPASSAAASAAPALSAAAPSAPASSAAAPPAPASSAMAPAAGAAVSIPAAGPARAAAPRVSPCPRRPLPAPVSVAMIGTGDYARGVLLPVLAGLGGEIRLELLAGTTPARRDPLARQFGFARVVAEPGAAAVDAGVDLVVIATRHDSHADLAAQALDAGKAVYCEKPLALTLDGLERLAGALAPAGEAFLVAGFNRRCAPGIALLREQLARRRGPLQIAYRVQAGPLPAGHWIRGAQGGGRLIGEGVHMIDLCRALVGAPLERASVLPGGGGADEEPAADNFVLGLRYGDGSTATILYTSRGASAHPKERIELHWDGRTLELDDFRRLSESGRFSPLWQAPAPRKGQAELWRACVSALREGKAPPTPVEEVLEASRAAIVLEQARRGA</sequence>
<dbReference type="SUPFAM" id="SSF55347">
    <property type="entry name" value="Glyceraldehyde-3-phosphate dehydrogenase-like, C-terminal domain"/>
    <property type="match status" value="1"/>
</dbReference>
<dbReference type="GO" id="GO:0046872">
    <property type="term" value="F:metal ion binding"/>
    <property type="evidence" value="ECO:0007669"/>
    <property type="project" value="UniProtKB-KW"/>
</dbReference>
<dbReference type="Gene3D" id="3.40.50.720">
    <property type="entry name" value="NAD(P)-binding Rossmann-like Domain"/>
    <property type="match status" value="2"/>
</dbReference>
<dbReference type="Gene3D" id="3.90.180.10">
    <property type="entry name" value="Medium-chain alcohol dehydrogenases, catalytic domain"/>
    <property type="match status" value="1"/>
</dbReference>
<dbReference type="Pfam" id="PF22725">
    <property type="entry name" value="GFO_IDH_MocA_C3"/>
    <property type="match status" value="1"/>
</dbReference>
<dbReference type="Pfam" id="PF01408">
    <property type="entry name" value="GFO_IDH_MocA"/>
    <property type="match status" value="1"/>
</dbReference>
<dbReference type="InterPro" id="IPR013149">
    <property type="entry name" value="ADH-like_C"/>
</dbReference>
<dbReference type="Pfam" id="PF00107">
    <property type="entry name" value="ADH_zinc_N"/>
    <property type="match status" value="1"/>
</dbReference>
<comment type="caution">
    <text evidence="7">The sequence shown here is derived from an EMBL/GenBank/DDBJ whole genome shotgun (WGS) entry which is preliminary data.</text>
</comment>
<feature type="domain" description="Enoyl reductase (ER)" evidence="6">
    <location>
        <begin position="8"/>
        <end position="363"/>
    </location>
</feature>
<dbReference type="PANTHER" id="PTHR43350">
    <property type="entry name" value="NAD-DEPENDENT ALCOHOL DEHYDROGENASE"/>
    <property type="match status" value="1"/>
</dbReference>
<reference evidence="7" key="1">
    <citation type="submission" date="2019-03" db="EMBL/GenBank/DDBJ databases">
        <title>Lake Tanganyika Metagenome-Assembled Genomes (MAGs).</title>
        <authorList>
            <person name="Tran P."/>
        </authorList>
    </citation>
    <scope>NUCLEOTIDE SEQUENCE</scope>
    <source>
        <strain evidence="7">M_DeepCast_400m_m2_100</strain>
    </source>
</reference>
<dbReference type="Pfam" id="PF08240">
    <property type="entry name" value="ADH_N"/>
    <property type="match status" value="1"/>
</dbReference>
<evidence type="ECO:0000256" key="2">
    <source>
        <dbReference type="ARBA" id="ARBA00008072"/>
    </source>
</evidence>
<dbReference type="Gene3D" id="3.30.360.10">
    <property type="entry name" value="Dihydrodipicolinate Reductase, domain 2"/>
    <property type="match status" value="1"/>
</dbReference>
<dbReference type="InterPro" id="IPR013154">
    <property type="entry name" value="ADH-like_N"/>
</dbReference>
<dbReference type="CDD" id="cd08255">
    <property type="entry name" value="2-desacetyl-2-hydroxyethyl_bacteriochlorophyllide_like"/>
    <property type="match status" value="1"/>
</dbReference>
<dbReference type="AlphaFoldDB" id="A0A937X7A8"/>
<dbReference type="SUPFAM" id="SSF51735">
    <property type="entry name" value="NAD(P)-binding Rossmann-fold domains"/>
    <property type="match status" value="2"/>
</dbReference>
<dbReference type="InterPro" id="IPR055170">
    <property type="entry name" value="GFO_IDH_MocA-like_dom"/>
</dbReference>
<dbReference type="InterPro" id="IPR036291">
    <property type="entry name" value="NAD(P)-bd_dom_sf"/>
</dbReference>
<keyword evidence="4" id="KW-0862">Zinc</keyword>
<gene>
    <name evidence="7" type="ORF">FJY75_01380</name>
</gene>
<dbReference type="Proteomes" id="UP000748308">
    <property type="component" value="Unassembled WGS sequence"/>
</dbReference>
<proteinExistence type="inferred from homology"/>
<keyword evidence="3" id="KW-0479">Metal-binding</keyword>
<dbReference type="InterPro" id="IPR020843">
    <property type="entry name" value="ER"/>
</dbReference>
<keyword evidence="5" id="KW-0560">Oxidoreductase</keyword>
<dbReference type="SUPFAM" id="SSF50129">
    <property type="entry name" value="GroES-like"/>
    <property type="match status" value="1"/>
</dbReference>
<name>A0A937X7A8_UNCEI</name>
<protein>
    <submittedName>
        <fullName evidence="7">Bi-domain-containing oxidoreductase</fullName>
    </submittedName>
</protein>
<dbReference type="EMBL" id="VGIY01000016">
    <property type="protein sequence ID" value="MBM3316480.1"/>
    <property type="molecule type" value="Genomic_DNA"/>
</dbReference>
<dbReference type="GO" id="GO:0000166">
    <property type="term" value="F:nucleotide binding"/>
    <property type="evidence" value="ECO:0007669"/>
    <property type="project" value="InterPro"/>
</dbReference>
<evidence type="ECO:0000313" key="8">
    <source>
        <dbReference type="Proteomes" id="UP000748308"/>
    </source>
</evidence>
<dbReference type="GO" id="GO:0016491">
    <property type="term" value="F:oxidoreductase activity"/>
    <property type="evidence" value="ECO:0007669"/>
    <property type="project" value="UniProtKB-KW"/>
</dbReference>
<evidence type="ECO:0000256" key="5">
    <source>
        <dbReference type="ARBA" id="ARBA00023002"/>
    </source>
</evidence>
<dbReference type="PANTHER" id="PTHR43350:SF19">
    <property type="entry name" value="D-GULOSIDE 3-DEHYDROGENASE"/>
    <property type="match status" value="1"/>
</dbReference>
<organism evidence="7 8">
    <name type="scientific">Eiseniibacteriota bacterium</name>
    <dbReference type="NCBI Taxonomy" id="2212470"/>
    <lineage>
        <taxon>Bacteria</taxon>
        <taxon>Candidatus Eiseniibacteriota</taxon>
    </lineage>
</organism>
<comment type="similarity">
    <text evidence="2">Belongs to the zinc-containing alcohol dehydrogenase family.</text>
</comment>
<evidence type="ECO:0000256" key="4">
    <source>
        <dbReference type="ARBA" id="ARBA00022833"/>
    </source>
</evidence>